<dbReference type="Gene3D" id="3.40.50.150">
    <property type="entry name" value="Vaccinia Virus protein VP39"/>
    <property type="match status" value="1"/>
</dbReference>
<dbReference type="Proteomes" id="UP001164706">
    <property type="component" value="Chromosome"/>
</dbReference>
<reference evidence="5" key="1">
    <citation type="submission" date="2022-11" db="EMBL/GenBank/DDBJ databases">
        <title>Description of Microcella daejonensis nov. sp, isolated from riverside soil.</title>
        <authorList>
            <person name="Molina K.M."/>
            <person name="Kim S.B."/>
        </authorList>
    </citation>
    <scope>NUCLEOTIDE SEQUENCE</scope>
    <source>
        <strain evidence="5">MMS21-STM12</strain>
    </source>
</reference>
<evidence type="ECO:0000256" key="2">
    <source>
        <dbReference type="ARBA" id="ARBA00022679"/>
    </source>
</evidence>
<dbReference type="AlphaFoldDB" id="A0A9E8MJ22"/>
<evidence type="ECO:0000256" key="3">
    <source>
        <dbReference type="ARBA" id="ARBA00022691"/>
    </source>
</evidence>
<keyword evidence="1 5" id="KW-0489">Methyltransferase</keyword>
<name>A0A9E8MJ22_9MICO</name>
<keyword evidence="6" id="KW-1185">Reference proteome</keyword>
<gene>
    <name evidence="5" type="ORF">OVN18_07685</name>
</gene>
<dbReference type="KEGG" id="mdb:OVN18_07685"/>
<dbReference type="SUPFAM" id="SSF53335">
    <property type="entry name" value="S-adenosyl-L-methionine-dependent methyltransferases"/>
    <property type="match status" value="1"/>
</dbReference>
<organism evidence="5 6">
    <name type="scientific">Microcella daejeonensis</name>
    <dbReference type="NCBI Taxonomy" id="2994971"/>
    <lineage>
        <taxon>Bacteria</taxon>
        <taxon>Bacillati</taxon>
        <taxon>Actinomycetota</taxon>
        <taxon>Actinomycetes</taxon>
        <taxon>Micrococcales</taxon>
        <taxon>Microbacteriaceae</taxon>
        <taxon>Microcella</taxon>
    </lineage>
</organism>
<dbReference type="CDD" id="cd02440">
    <property type="entry name" value="AdoMet_MTases"/>
    <property type="match status" value="1"/>
</dbReference>
<accession>A0A9E8MJ22</accession>
<evidence type="ECO:0000313" key="5">
    <source>
        <dbReference type="EMBL" id="WAB80456.1"/>
    </source>
</evidence>
<dbReference type="RefSeq" id="WP_267780122.1">
    <property type="nucleotide sequence ID" value="NZ_CP113089.1"/>
</dbReference>
<protein>
    <submittedName>
        <fullName evidence="5">Class I SAM-dependent methyltransferase</fullName>
    </submittedName>
</protein>
<evidence type="ECO:0000259" key="4">
    <source>
        <dbReference type="Pfam" id="PF08241"/>
    </source>
</evidence>
<sequence>MSEEQRALWDAEAETFDDAADHGLRDPAVRRAWTELLLPLLPDRGLRIADLGCGTGTLSRLLAEESAHVVTGVDLSPEMIRRAREKNAGTMPSPQFVVADAAEPPLPASAFDVVLSRHVLWAMPDPAAALQRWTDLLVPRGMLILVEGRWHTGAGLSAAECVELVRERRLEAELRLLDDASLWGGPISDERYLVVSRL</sequence>
<dbReference type="InterPro" id="IPR029063">
    <property type="entry name" value="SAM-dependent_MTases_sf"/>
</dbReference>
<dbReference type="PANTHER" id="PTHR43464">
    <property type="entry name" value="METHYLTRANSFERASE"/>
    <property type="match status" value="1"/>
</dbReference>
<feature type="domain" description="Methyltransferase type 11" evidence="4">
    <location>
        <begin position="50"/>
        <end position="145"/>
    </location>
</feature>
<dbReference type="InterPro" id="IPR013216">
    <property type="entry name" value="Methyltransf_11"/>
</dbReference>
<dbReference type="GO" id="GO:0032259">
    <property type="term" value="P:methylation"/>
    <property type="evidence" value="ECO:0007669"/>
    <property type="project" value="UniProtKB-KW"/>
</dbReference>
<dbReference type="Pfam" id="PF08241">
    <property type="entry name" value="Methyltransf_11"/>
    <property type="match status" value="1"/>
</dbReference>
<keyword evidence="2" id="KW-0808">Transferase</keyword>
<dbReference type="GO" id="GO:0008757">
    <property type="term" value="F:S-adenosylmethionine-dependent methyltransferase activity"/>
    <property type="evidence" value="ECO:0007669"/>
    <property type="project" value="InterPro"/>
</dbReference>
<keyword evidence="3" id="KW-0949">S-adenosyl-L-methionine</keyword>
<proteinExistence type="predicted"/>
<dbReference type="PANTHER" id="PTHR43464:SF19">
    <property type="entry name" value="UBIQUINONE BIOSYNTHESIS O-METHYLTRANSFERASE, MITOCHONDRIAL"/>
    <property type="match status" value="1"/>
</dbReference>
<dbReference type="EMBL" id="CP113089">
    <property type="protein sequence ID" value="WAB80456.1"/>
    <property type="molecule type" value="Genomic_DNA"/>
</dbReference>
<evidence type="ECO:0000256" key="1">
    <source>
        <dbReference type="ARBA" id="ARBA00022603"/>
    </source>
</evidence>
<evidence type="ECO:0000313" key="6">
    <source>
        <dbReference type="Proteomes" id="UP001164706"/>
    </source>
</evidence>